<evidence type="ECO:0000256" key="9">
    <source>
        <dbReference type="SAM" id="MobiDB-lite"/>
    </source>
</evidence>
<dbReference type="RefSeq" id="WP_344323879.1">
    <property type="nucleotide sequence ID" value="NZ_BAAAPY010000001.1"/>
</dbReference>
<keyword evidence="5" id="KW-0547">Nucleotide-binding</keyword>
<comment type="caution">
    <text evidence="10">The sequence shown here is derived from an EMBL/GenBank/DDBJ whole genome shotgun (WGS) entry which is preliminary data.</text>
</comment>
<feature type="compositionally biased region" description="Basic residues" evidence="9">
    <location>
        <begin position="343"/>
        <end position="359"/>
    </location>
</feature>
<dbReference type="EMBL" id="BAAAPY010000001">
    <property type="protein sequence ID" value="GAA2070684.1"/>
    <property type="molecule type" value="Genomic_DNA"/>
</dbReference>
<dbReference type="InterPro" id="IPR043129">
    <property type="entry name" value="ATPase_NBD"/>
</dbReference>
<sequence>MATQRPAPARPQKTRLLAERLAIGVDIGGTKIAAGVVDEDGRILERTRTSTPTTDPDSVLDAIVEVTETLRENHVVKAIGIGAAGFVDATQSTVVFAPHLSWRNEPLRDRVARRTKLPVLVDNDANASGWAEWRFGAAQNEPDLVLITLGTGIGGAIVIDGQTYRGRYGIAGEFGHMRVVPDGRRCECGNVGCWEQYASGRVLSRFAAAEVEADSALGRRLVEVAGDAPVDGPHVTALAEDGDESCREKIAEVGHWLGIGMADLAAALDPGMFVIGGGASAAREMLLAPARASYEEQLTGRGYRPTARIVGAHLGPEAGLVGAADMARLTARRRRPASPGGRVRVRGAGRSSRSTRRRR</sequence>
<evidence type="ECO:0000256" key="5">
    <source>
        <dbReference type="ARBA" id="ARBA00022741"/>
    </source>
</evidence>
<dbReference type="InterPro" id="IPR049874">
    <property type="entry name" value="ROK_cs"/>
</dbReference>
<evidence type="ECO:0000313" key="11">
    <source>
        <dbReference type="Proteomes" id="UP001501480"/>
    </source>
</evidence>
<dbReference type="PROSITE" id="PS01125">
    <property type="entry name" value="ROK"/>
    <property type="match status" value="1"/>
</dbReference>
<dbReference type="InterPro" id="IPR004654">
    <property type="entry name" value="ROK_glcA"/>
</dbReference>
<proteinExistence type="inferred from homology"/>
<reference evidence="10 11" key="1">
    <citation type="journal article" date="2019" name="Int. J. Syst. Evol. Microbiol.">
        <title>The Global Catalogue of Microorganisms (GCM) 10K type strain sequencing project: providing services to taxonomists for standard genome sequencing and annotation.</title>
        <authorList>
            <consortium name="The Broad Institute Genomics Platform"/>
            <consortium name="The Broad Institute Genome Sequencing Center for Infectious Disease"/>
            <person name="Wu L."/>
            <person name="Ma J."/>
        </authorList>
    </citation>
    <scope>NUCLEOTIDE SEQUENCE [LARGE SCALE GENOMIC DNA]</scope>
    <source>
        <strain evidence="10 11">JCM 15749</strain>
    </source>
</reference>
<evidence type="ECO:0000256" key="7">
    <source>
        <dbReference type="ARBA" id="ARBA00022840"/>
    </source>
</evidence>
<dbReference type="Proteomes" id="UP001501480">
    <property type="component" value="Unassembled WGS sequence"/>
</dbReference>
<keyword evidence="7" id="KW-0067">ATP-binding</keyword>
<evidence type="ECO:0000256" key="3">
    <source>
        <dbReference type="ARBA" id="ARBA00014701"/>
    </source>
</evidence>
<dbReference type="CDD" id="cd24061">
    <property type="entry name" value="ASKHA_NBD_ROK_SgGLK-like"/>
    <property type="match status" value="1"/>
</dbReference>
<dbReference type="Pfam" id="PF00480">
    <property type="entry name" value="ROK"/>
    <property type="match status" value="1"/>
</dbReference>
<keyword evidence="11" id="KW-1185">Reference proteome</keyword>
<dbReference type="Gene3D" id="3.30.420.40">
    <property type="match status" value="2"/>
</dbReference>
<dbReference type="NCBIfam" id="TIGR00744">
    <property type="entry name" value="ROK_glcA_fam"/>
    <property type="match status" value="1"/>
</dbReference>
<protein>
    <recommendedName>
        <fullName evidence="3">Glucokinase</fullName>
        <ecNumber evidence="2">2.7.1.2</ecNumber>
    </recommendedName>
    <alternativeName>
        <fullName evidence="8">Glucose kinase</fullName>
    </alternativeName>
</protein>
<feature type="region of interest" description="Disordered" evidence="9">
    <location>
        <begin position="332"/>
        <end position="359"/>
    </location>
</feature>
<evidence type="ECO:0000313" key="10">
    <source>
        <dbReference type="EMBL" id="GAA2070684.1"/>
    </source>
</evidence>
<gene>
    <name evidence="10" type="ORF">GCM10009821_04970</name>
</gene>
<dbReference type="EC" id="2.7.1.2" evidence="2"/>
<accession>A0ABN2VSJ8</accession>
<organism evidence="10 11">
    <name type="scientific">Aeromicrobium halocynthiae</name>
    <dbReference type="NCBI Taxonomy" id="560557"/>
    <lineage>
        <taxon>Bacteria</taxon>
        <taxon>Bacillati</taxon>
        <taxon>Actinomycetota</taxon>
        <taxon>Actinomycetes</taxon>
        <taxon>Propionibacteriales</taxon>
        <taxon>Nocardioidaceae</taxon>
        <taxon>Aeromicrobium</taxon>
    </lineage>
</organism>
<evidence type="ECO:0000256" key="2">
    <source>
        <dbReference type="ARBA" id="ARBA00012323"/>
    </source>
</evidence>
<keyword evidence="4" id="KW-0808">Transferase</keyword>
<dbReference type="PANTHER" id="PTHR18964:SF173">
    <property type="entry name" value="GLUCOKINASE"/>
    <property type="match status" value="1"/>
</dbReference>
<dbReference type="PANTHER" id="PTHR18964">
    <property type="entry name" value="ROK (REPRESSOR, ORF, KINASE) FAMILY"/>
    <property type="match status" value="1"/>
</dbReference>
<evidence type="ECO:0000256" key="6">
    <source>
        <dbReference type="ARBA" id="ARBA00022777"/>
    </source>
</evidence>
<keyword evidence="6" id="KW-0418">Kinase</keyword>
<comment type="similarity">
    <text evidence="1">Belongs to the ROK (NagC/XylR) family.</text>
</comment>
<dbReference type="InterPro" id="IPR000600">
    <property type="entry name" value="ROK"/>
</dbReference>
<name>A0ABN2VSJ8_9ACTN</name>
<dbReference type="SUPFAM" id="SSF53067">
    <property type="entry name" value="Actin-like ATPase domain"/>
    <property type="match status" value="1"/>
</dbReference>
<evidence type="ECO:0000256" key="1">
    <source>
        <dbReference type="ARBA" id="ARBA00006479"/>
    </source>
</evidence>
<evidence type="ECO:0000256" key="4">
    <source>
        <dbReference type="ARBA" id="ARBA00022679"/>
    </source>
</evidence>
<evidence type="ECO:0000256" key="8">
    <source>
        <dbReference type="ARBA" id="ARBA00032386"/>
    </source>
</evidence>